<accession>A0ABM7VD00</accession>
<dbReference type="Pfam" id="PF00512">
    <property type="entry name" value="HisKA"/>
    <property type="match status" value="1"/>
</dbReference>
<comment type="catalytic activity">
    <reaction evidence="1">
        <text>ATP + protein L-histidine = ADP + protein N-phospho-L-histidine.</text>
        <dbReference type="EC" id="2.7.13.3"/>
    </reaction>
</comment>
<feature type="domain" description="Histidine kinase" evidence="5">
    <location>
        <begin position="320"/>
        <end position="534"/>
    </location>
</feature>
<dbReference type="PRINTS" id="PR00344">
    <property type="entry name" value="BCTRLSENSOR"/>
</dbReference>
<dbReference type="CDD" id="cd00082">
    <property type="entry name" value="HisKA"/>
    <property type="match status" value="1"/>
</dbReference>
<feature type="transmembrane region" description="Helical" evidence="4">
    <location>
        <begin position="76"/>
        <end position="95"/>
    </location>
</feature>
<keyword evidence="4" id="KW-0472">Membrane</keyword>
<proteinExistence type="predicted"/>
<dbReference type="Gene3D" id="3.30.565.10">
    <property type="entry name" value="Histidine kinase-like ATPase, C-terminal domain"/>
    <property type="match status" value="1"/>
</dbReference>
<sequence length="560" mass="64013">MNGIIRLFSQLTGTDSKFTLAEKVVNIIALIMVSAALINGLLHSTLQLPKIYLFAFSYLVVANSLVLILNRYLRKFNWAVLLFLSSEVVIFTADFVAMGGIVGPSPLLLICFHVINYNLLDNRKHGLYFIFSTLLIIALVKINLLFPEISAPMQDALPGRIGQLITVNTMTSISLWLFKRQDNHRAIRLKDTNEDQQQLIEAIENDFFIVKFDDDLNIRYKSASVDRILGPMRASKQLDLLRSLVRPQEGDTIYESDFRAFQQRVYLRINQKHLRNKKNGAFVQLIVQNITTQKEHEKQLMSSLKKELEINKMKNEFIAMVSHQFRTPLTTIYSAIEILQLHSGEENAFAKRKYDQVFHSVNSLTVMMERLLDFGKLEANEVQIKPVQLDMVSFIHTILDKQKFSESKDRIQFSANVEQLIVYADTYLMEHILGNLLSNAIKYSPNGDRVSLRLSASKKHYNISVTDQGIGIAQKEIPKLFNPFFRAKNTENIKGTGIGLAFVKQFVELHHGTVTVMSELGKGTTFMIKFPLEEGLPRPVKKFNENQLSDKRILSSKNHQ</sequence>
<dbReference type="CDD" id="cd00075">
    <property type="entry name" value="HATPase"/>
    <property type="match status" value="1"/>
</dbReference>
<evidence type="ECO:0000256" key="2">
    <source>
        <dbReference type="ARBA" id="ARBA00012438"/>
    </source>
</evidence>
<evidence type="ECO:0000313" key="7">
    <source>
        <dbReference type="Proteomes" id="UP001354989"/>
    </source>
</evidence>
<dbReference type="RefSeq" id="WP_338397883.1">
    <property type="nucleotide sequence ID" value="NZ_AP025292.1"/>
</dbReference>
<gene>
    <name evidence="6" type="ORF">PEPS_10930</name>
</gene>
<feature type="transmembrane region" description="Helical" evidence="4">
    <location>
        <begin position="51"/>
        <end position="69"/>
    </location>
</feature>
<dbReference type="Pfam" id="PF02518">
    <property type="entry name" value="HATPase_c"/>
    <property type="match status" value="1"/>
</dbReference>
<evidence type="ECO:0000313" key="6">
    <source>
        <dbReference type="EMBL" id="BDC98812.1"/>
    </source>
</evidence>
<dbReference type="PANTHER" id="PTHR43547">
    <property type="entry name" value="TWO-COMPONENT HISTIDINE KINASE"/>
    <property type="match status" value="1"/>
</dbReference>
<dbReference type="PANTHER" id="PTHR43547:SF2">
    <property type="entry name" value="HYBRID SIGNAL TRANSDUCTION HISTIDINE KINASE C"/>
    <property type="match status" value="1"/>
</dbReference>
<feature type="transmembrane region" description="Helical" evidence="4">
    <location>
        <begin position="101"/>
        <end position="120"/>
    </location>
</feature>
<feature type="transmembrane region" description="Helical" evidence="4">
    <location>
        <begin position="127"/>
        <end position="146"/>
    </location>
</feature>
<evidence type="ECO:0000259" key="5">
    <source>
        <dbReference type="PROSITE" id="PS50109"/>
    </source>
</evidence>
<dbReference type="InterPro" id="IPR003594">
    <property type="entry name" value="HATPase_dom"/>
</dbReference>
<name>A0ABM7VD00_9BACT</name>
<dbReference type="SMART" id="SM00387">
    <property type="entry name" value="HATPase_c"/>
    <property type="match status" value="1"/>
</dbReference>
<dbReference type="PROSITE" id="PS50109">
    <property type="entry name" value="HIS_KIN"/>
    <property type="match status" value="1"/>
</dbReference>
<keyword evidence="4" id="KW-1133">Transmembrane helix</keyword>
<dbReference type="SUPFAM" id="SSF47384">
    <property type="entry name" value="Homodimeric domain of signal transducing histidine kinase"/>
    <property type="match status" value="1"/>
</dbReference>
<keyword evidence="4" id="KW-0812">Transmembrane</keyword>
<evidence type="ECO:0000256" key="1">
    <source>
        <dbReference type="ARBA" id="ARBA00000085"/>
    </source>
</evidence>
<dbReference type="Gene3D" id="1.10.287.130">
    <property type="match status" value="1"/>
</dbReference>
<dbReference type="InterPro" id="IPR004358">
    <property type="entry name" value="Sig_transdc_His_kin-like_C"/>
</dbReference>
<keyword evidence="7" id="KW-1185">Reference proteome</keyword>
<dbReference type="InterPro" id="IPR005467">
    <property type="entry name" value="His_kinase_dom"/>
</dbReference>
<dbReference type="EC" id="2.7.13.3" evidence="2"/>
<reference evidence="6 7" key="1">
    <citation type="submission" date="2021-12" db="EMBL/GenBank/DDBJ databases">
        <title>Genome sequencing of bacteria with rrn-lacking chromosome and rrn-plasmid.</title>
        <authorList>
            <person name="Anda M."/>
            <person name="Iwasaki W."/>
        </authorList>
    </citation>
    <scope>NUCLEOTIDE SEQUENCE [LARGE SCALE GENOMIC DNA]</scope>
    <source>
        <strain evidence="6 7">NBRC 101262</strain>
    </source>
</reference>
<dbReference type="InterPro" id="IPR003661">
    <property type="entry name" value="HisK_dim/P_dom"/>
</dbReference>
<protein>
    <recommendedName>
        <fullName evidence="2">histidine kinase</fullName>
        <ecNumber evidence="2">2.7.13.3</ecNumber>
    </recommendedName>
</protein>
<dbReference type="Proteomes" id="UP001354989">
    <property type="component" value="Chromosome"/>
</dbReference>
<feature type="transmembrane region" description="Helical" evidence="4">
    <location>
        <begin position="161"/>
        <end position="178"/>
    </location>
</feature>
<feature type="transmembrane region" description="Helical" evidence="4">
    <location>
        <begin position="24"/>
        <end position="45"/>
    </location>
</feature>
<dbReference type="EMBL" id="AP025292">
    <property type="protein sequence ID" value="BDC98812.1"/>
    <property type="molecule type" value="Genomic_DNA"/>
</dbReference>
<dbReference type="SMART" id="SM00388">
    <property type="entry name" value="HisKA"/>
    <property type="match status" value="1"/>
</dbReference>
<dbReference type="SUPFAM" id="SSF55874">
    <property type="entry name" value="ATPase domain of HSP90 chaperone/DNA topoisomerase II/histidine kinase"/>
    <property type="match status" value="1"/>
</dbReference>
<evidence type="ECO:0000256" key="3">
    <source>
        <dbReference type="ARBA" id="ARBA00022553"/>
    </source>
</evidence>
<evidence type="ECO:0000256" key="4">
    <source>
        <dbReference type="SAM" id="Phobius"/>
    </source>
</evidence>
<keyword evidence="3" id="KW-0597">Phosphoprotein</keyword>
<organism evidence="6 7">
    <name type="scientific">Persicobacter psychrovividus</name>
    <dbReference type="NCBI Taxonomy" id="387638"/>
    <lineage>
        <taxon>Bacteria</taxon>
        <taxon>Pseudomonadati</taxon>
        <taxon>Bacteroidota</taxon>
        <taxon>Cytophagia</taxon>
        <taxon>Cytophagales</taxon>
        <taxon>Persicobacteraceae</taxon>
        <taxon>Persicobacter</taxon>
    </lineage>
</organism>
<dbReference type="InterPro" id="IPR036097">
    <property type="entry name" value="HisK_dim/P_sf"/>
</dbReference>
<dbReference type="InterPro" id="IPR036890">
    <property type="entry name" value="HATPase_C_sf"/>
</dbReference>